<gene>
    <name evidence="1" type="ORF">T4B_14041</name>
</gene>
<protein>
    <submittedName>
        <fullName evidence="1">Uncharacterized protein</fullName>
    </submittedName>
</protein>
<evidence type="ECO:0000313" key="1">
    <source>
        <dbReference type="EMBL" id="KRZ03260.1"/>
    </source>
</evidence>
<reference evidence="1 2" key="1">
    <citation type="submission" date="2015-01" db="EMBL/GenBank/DDBJ databases">
        <title>Evolution of Trichinella species and genotypes.</title>
        <authorList>
            <person name="Korhonen P.K."/>
            <person name="Edoardo P."/>
            <person name="Giuseppe L.R."/>
            <person name="Gasser R.B."/>
        </authorList>
    </citation>
    <scope>NUCLEOTIDE SEQUENCE [LARGE SCALE GENOMIC DNA]</scope>
    <source>
        <strain evidence="1">ISS588</strain>
    </source>
</reference>
<dbReference type="Proteomes" id="UP000054805">
    <property type="component" value="Unassembled WGS sequence"/>
</dbReference>
<sequence length="161" mass="18452">MDKQQVWNRLRLTAFATLSEESATTVPVSSHSPYTERISFSGKVKVSTRPHIISQNGRIEPKQSLHLRLLQGSGEPPVVPKDMPLAETLNFLKNRMPGAMLQGSLRLCFKVCLQLSLRLRLRQKFQNLAVLWAVIKKTLTPWLCLRQFLKKSALKLCFRLR</sequence>
<accession>A0A0V1GY99</accession>
<evidence type="ECO:0000313" key="2">
    <source>
        <dbReference type="Proteomes" id="UP000054805"/>
    </source>
</evidence>
<organism evidence="1 2">
    <name type="scientific">Trichinella pseudospiralis</name>
    <name type="common">Parasitic roundworm</name>
    <dbReference type="NCBI Taxonomy" id="6337"/>
    <lineage>
        <taxon>Eukaryota</taxon>
        <taxon>Metazoa</taxon>
        <taxon>Ecdysozoa</taxon>
        <taxon>Nematoda</taxon>
        <taxon>Enoplea</taxon>
        <taxon>Dorylaimia</taxon>
        <taxon>Trichinellida</taxon>
        <taxon>Trichinellidae</taxon>
        <taxon>Trichinella</taxon>
    </lineage>
</organism>
<dbReference type="EMBL" id="JYDS01000537">
    <property type="protein sequence ID" value="KRZ03260.1"/>
    <property type="molecule type" value="Genomic_DNA"/>
</dbReference>
<proteinExistence type="predicted"/>
<name>A0A0V1GY99_TRIPS</name>
<dbReference type="AlphaFoldDB" id="A0A0V1GY99"/>
<comment type="caution">
    <text evidence="1">The sequence shown here is derived from an EMBL/GenBank/DDBJ whole genome shotgun (WGS) entry which is preliminary data.</text>
</comment>
<keyword evidence="2" id="KW-1185">Reference proteome</keyword>